<dbReference type="SUPFAM" id="SSF53056">
    <property type="entry name" value="beta-carbonic anhydrase, cab"/>
    <property type="match status" value="1"/>
</dbReference>
<keyword evidence="3" id="KW-1185">Reference proteome</keyword>
<dbReference type="Proteomes" id="UP000315385">
    <property type="component" value="Unassembled WGS sequence"/>
</dbReference>
<dbReference type="InterPro" id="IPR001765">
    <property type="entry name" value="Carbonic_anhydrase"/>
</dbReference>
<evidence type="ECO:0000313" key="3">
    <source>
        <dbReference type="Proteomes" id="UP000315385"/>
    </source>
</evidence>
<dbReference type="GO" id="GO:0008270">
    <property type="term" value="F:zinc ion binding"/>
    <property type="evidence" value="ECO:0007669"/>
    <property type="project" value="InterPro"/>
</dbReference>
<gene>
    <name evidence="2" type="ORF">EWF95_12300</name>
</gene>
<evidence type="ECO:0000256" key="1">
    <source>
        <dbReference type="ARBA" id="ARBA00006217"/>
    </source>
</evidence>
<name>A0A544QKL6_9EURY</name>
<dbReference type="Gene3D" id="3.40.1050.10">
    <property type="entry name" value="Carbonic anhydrase"/>
    <property type="match status" value="1"/>
</dbReference>
<dbReference type="Pfam" id="PF00484">
    <property type="entry name" value="Pro_CA"/>
    <property type="match status" value="1"/>
</dbReference>
<dbReference type="InterPro" id="IPR036874">
    <property type="entry name" value="Carbonic_anhydrase_sf"/>
</dbReference>
<comment type="similarity">
    <text evidence="1">Belongs to the beta-class carbonic anhydrase family.</text>
</comment>
<proteinExistence type="inferred from homology"/>
<dbReference type="EMBL" id="SESI01000004">
    <property type="protein sequence ID" value="TQQ78909.1"/>
    <property type="molecule type" value="Genomic_DNA"/>
</dbReference>
<dbReference type="AlphaFoldDB" id="A0A544QKL6"/>
<dbReference type="GO" id="GO:0004089">
    <property type="term" value="F:carbonate dehydratase activity"/>
    <property type="evidence" value="ECO:0007669"/>
    <property type="project" value="InterPro"/>
</dbReference>
<organism evidence="2 3">
    <name type="scientific">Halonotius roseus</name>
    <dbReference type="NCBI Taxonomy" id="2511997"/>
    <lineage>
        <taxon>Archaea</taxon>
        <taxon>Methanobacteriati</taxon>
        <taxon>Methanobacteriota</taxon>
        <taxon>Stenosarchaea group</taxon>
        <taxon>Halobacteria</taxon>
        <taxon>Halobacteriales</taxon>
        <taxon>Haloferacaceae</taxon>
        <taxon>Halonotius</taxon>
    </lineage>
</organism>
<sequence length="227" mass="23979">MAEDGLESLLTALDIDPDRTPPAAAGEPAVVSIGCPLADCDHDPGWLADMGTAHLAVTTLGNRTWERRDGERELQASIRGAIADRPVAAVVVVGHTDCDVVADAYDRYCGPERSSPAGVRASLAPLEGVVADAVDGDGIDTTGPRQRVQHRLVEYNVVRNVAFLRDRLPSTTVAGVVVDQAGVYDSFPGKEYLVALEDATEPAALRARLPEGCQLSVGRLLSTASIR</sequence>
<dbReference type="RefSeq" id="WP_142444386.1">
    <property type="nucleotide sequence ID" value="NZ_SESI01000004.1"/>
</dbReference>
<dbReference type="OrthoDB" id="24878at2157"/>
<reference evidence="2 3" key="1">
    <citation type="submission" date="2019-02" db="EMBL/GenBank/DDBJ databases">
        <title>Halonotius sp. a new haloqrchaeon isolated from saline water.</title>
        <authorList>
            <person name="Duran-Viseras A."/>
            <person name="Sanchez-Porro C."/>
            <person name="Ventosa A."/>
        </authorList>
    </citation>
    <scope>NUCLEOTIDE SEQUENCE [LARGE SCALE GENOMIC DNA]</scope>
    <source>
        <strain evidence="2 3">F9-27</strain>
    </source>
</reference>
<accession>A0A544QKL6</accession>
<comment type="caution">
    <text evidence="2">The sequence shown here is derived from an EMBL/GenBank/DDBJ whole genome shotgun (WGS) entry which is preliminary data.</text>
</comment>
<protein>
    <submittedName>
        <fullName evidence="2">PadR family transcriptional regulator</fullName>
    </submittedName>
</protein>
<evidence type="ECO:0000313" key="2">
    <source>
        <dbReference type="EMBL" id="TQQ78909.1"/>
    </source>
</evidence>